<dbReference type="Proteomes" id="UP000478493">
    <property type="component" value="Unassembled WGS sequence"/>
</dbReference>
<evidence type="ECO:0000256" key="3">
    <source>
        <dbReference type="ARBA" id="ARBA00022692"/>
    </source>
</evidence>
<evidence type="ECO:0000256" key="4">
    <source>
        <dbReference type="ARBA" id="ARBA00022989"/>
    </source>
</evidence>
<accession>A0A5M5LE16</accession>
<dbReference type="RefSeq" id="WP_130060979.1">
    <property type="nucleotide sequence ID" value="NZ_CAKJZH010000002.1"/>
</dbReference>
<dbReference type="InterPro" id="IPR050833">
    <property type="entry name" value="Poly_Biosynth_Transport"/>
</dbReference>
<evidence type="ECO:0000256" key="1">
    <source>
        <dbReference type="ARBA" id="ARBA00004651"/>
    </source>
</evidence>
<evidence type="ECO:0000313" key="7">
    <source>
        <dbReference type="EMBL" id="KAA4527256.1"/>
    </source>
</evidence>
<keyword evidence="3 6" id="KW-0812">Transmembrane</keyword>
<evidence type="ECO:0000256" key="5">
    <source>
        <dbReference type="ARBA" id="ARBA00023136"/>
    </source>
</evidence>
<comment type="subcellular location">
    <subcellularLocation>
        <location evidence="1">Cell membrane</location>
        <topology evidence="1">Multi-pass membrane protein</topology>
    </subcellularLocation>
</comment>
<keyword evidence="5 6" id="KW-0472">Membrane</keyword>
<feature type="transmembrane region" description="Helical" evidence="6">
    <location>
        <begin position="156"/>
        <end position="180"/>
    </location>
</feature>
<organism evidence="7 8">
    <name type="scientific">Bacteroides ovatus</name>
    <dbReference type="NCBI Taxonomy" id="28116"/>
    <lineage>
        <taxon>Bacteria</taxon>
        <taxon>Pseudomonadati</taxon>
        <taxon>Bacteroidota</taxon>
        <taxon>Bacteroidia</taxon>
        <taxon>Bacteroidales</taxon>
        <taxon>Bacteroidaceae</taxon>
        <taxon>Bacteroides</taxon>
    </lineage>
</organism>
<feature type="transmembrane region" description="Helical" evidence="6">
    <location>
        <begin position="124"/>
        <end position="144"/>
    </location>
</feature>
<feature type="transmembrane region" description="Helical" evidence="6">
    <location>
        <begin position="405"/>
        <end position="427"/>
    </location>
</feature>
<dbReference type="EMBL" id="VWGP01000030">
    <property type="protein sequence ID" value="KAA4527256.1"/>
    <property type="molecule type" value="Genomic_DNA"/>
</dbReference>
<evidence type="ECO:0008006" key="9">
    <source>
        <dbReference type="Google" id="ProtNLM"/>
    </source>
</evidence>
<feature type="transmembrane region" description="Helical" evidence="6">
    <location>
        <begin position="315"/>
        <end position="339"/>
    </location>
</feature>
<gene>
    <name evidence="7" type="ORF">F3B85_25150</name>
</gene>
<feature type="transmembrane region" description="Helical" evidence="6">
    <location>
        <begin position="42"/>
        <end position="64"/>
    </location>
</feature>
<evidence type="ECO:0000256" key="6">
    <source>
        <dbReference type="SAM" id="Phobius"/>
    </source>
</evidence>
<feature type="transmembrane region" description="Helical" evidence="6">
    <location>
        <begin position="85"/>
        <end position="112"/>
    </location>
</feature>
<keyword evidence="2" id="KW-1003">Cell membrane</keyword>
<feature type="transmembrane region" description="Helical" evidence="6">
    <location>
        <begin position="447"/>
        <end position="464"/>
    </location>
</feature>
<reference evidence="7 8" key="1">
    <citation type="journal article" date="2019" name="Nat. Med.">
        <title>A library of human gut bacterial isolates paired with longitudinal multiomics data enables mechanistic microbiome research.</title>
        <authorList>
            <person name="Poyet M."/>
            <person name="Groussin M."/>
            <person name="Gibbons S.M."/>
            <person name="Avila-Pacheco J."/>
            <person name="Jiang X."/>
            <person name="Kearney S.M."/>
            <person name="Perrotta A.R."/>
            <person name="Berdy B."/>
            <person name="Zhao S."/>
            <person name="Lieberman T.D."/>
            <person name="Swanson P.K."/>
            <person name="Smith M."/>
            <person name="Roesemann S."/>
            <person name="Alexander J.E."/>
            <person name="Rich S.A."/>
            <person name="Livny J."/>
            <person name="Vlamakis H."/>
            <person name="Clish C."/>
            <person name="Bullock K."/>
            <person name="Deik A."/>
            <person name="Scott J."/>
            <person name="Pierce K.A."/>
            <person name="Xavier R.J."/>
            <person name="Alm E.J."/>
        </authorList>
    </citation>
    <scope>NUCLEOTIDE SEQUENCE [LARGE SCALE GENOMIC DNA]</scope>
    <source>
        <strain evidence="7 8">BIOML-A41</strain>
    </source>
</reference>
<comment type="caution">
    <text evidence="7">The sequence shown here is derived from an EMBL/GenBank/DDBJ whole genome shotgun (WGS) entry which is preliminary data.</text>
</comment>
<evidence type="ECO:0000313" key="8">
    <source>
        <dbReference type="Proteomes" id="UP000478493"/>
    </source>
</evidence>
<dbReference type="PANTHER" id="PTHR30250">
    <property type="entry name" value="PST FAMILY PREDICTED COLANIC ACID TRANSPORTER"/>
    <property type="match status" value="1"/>
</dbReference>
<sequence>MSRNPNKIVKNTFFLYGKMCVTIFFTLYTTRLVLKSLGVVDYGIFGVIGGAVNMLGFLSASMAATTQRFMSYSEGSGNFEDKKQVFNVSMMLHFIIAVCACILLCSFSYLFFDKIINIPIERLYAAKVVYYSMVFSVVIAVLSVPYDAVINSHENMLYYSIVGIIDSFGKLTIAVYITTFVSGDKLIVYGILMAALSIAVMMAMQIYCHKHYPECVFKPVTYFSKKKMKQMASFASWKLSTQFTSMVGNYGAGLLMNHYFGAVINAAISIASQVISQLQAFSNNMIKAVNPVIVKSEGENNRENMLQVSMYSCKYSFLIFALFAAPALVCLDKLLVWWLVNVPQWAYLMTLVGILRTLNECLLLPLETSIGATGKIKGNSFYSSLINMFPLLLLILLFYMGYSPMAYIVVSFLVWGIIYELKTVYFARKICRLNIRTFFNGYVKRPYITFLFSVALGVLVRFLLGNSTLSIWITIIIVLIVFIFCVWFFVMEMIEKEYVKNMAKYFYHKMNREYK</sequence>
<proteinExistence type="predicted"/>
<protein>
    <recommendedName>
        <fullName evidence="9">Polysaccharide biosynthesis protein</fullName>
    </recommendedName>
</protein>
<dbReference type="AlphaFoldDB" id="A0A5M5LE16"/>
<feature type="transmembrane region" description="Helical" evidence="6">
    <location>
        <begin position="12"/>
        <end position="30"/>
    </location>
</feature>
<feature type="transmembrane region" description="Helical" evidence="6">
    <location>
        <begin position="470"/>
        <end position="490"/>
    </location>
</feature>
<dbReference type="PANTHER" id="PTHR30250:SF26">
    <property type="entry name" value="PSMA PROTEIN"/>
    <property type="match status" value="1"/>
</dbReference>
<feature type="transmembrane region" description="Helical" evidence="6">
    <location>
        <begin position="378"/>
        <end position="399"/>
    </location>
</feature>
<feature type="transmembrane region" description="Helical" evidence="6">
    <location>
        <begin position="186"/>
        <end position="208"/>
    </location>
</feature>
<keyword evidence="4 6" id="KW-1133">Transmembrane helix</keyword>
<evidence type="ECO:0000256" key="2">
    <source>
        <dbReference type="ARBA" id="ARBA00022475"/>
    </source>
</evidence>
<dbReference type="GO" id="GO:0005886">
    <property type="term" value="C:plasma membrane"/>
    <property type="evidence" value="ECO:0007669"/>
    <property type="project" value="UniProtKB-SubCell"/>
</dbReference>
<name>A0A5M5LE16_BACOV</name>